<evidence type="ECO:0008006" key="2">
    <source>
        <dbReference type="Google" id="ProtNLM"/>
    </source>
</evidence>
<gene>
    <name evidence="1" type="ORF">SPIRO4BDMA_30009</name>
</gene>
<protein>
    <recommendedName>
        <fullName evidence="2">DinB-like domain-containing protein</fullName>
    </recommendedName>
</protein>
<dbReference type="AlphaFoldDB" id="A0A3P3XM79"/>
<dbReference type="InterPro" id="IPR034660">
    <property type="entry name" value="DinB/YfiT-like"/>
</dbReference>
<evidence type="ECO:0000313" key="1">
    <source>
        <dbReference type="EMBL" id="SLM17372.1"/>
    </source>
</evidence>
<sequence>MNSINAEMVFRSTHTLLSELVDGPAPGQGTWILDRDPSAGLAGTLDSLTAAQASRHIIPGESSIVGHANHLLFSLTLMNRWAAGENPFEGADWQGSWKTQTVDDVQWEDLRRKLREQGHAWLKALDTARDWDEEDFTGALASIAHLAYHLGAMRNMLDTAKQTPKF</sequence>
<organism evidence="1">
    <name type="scientific">uncultured spirochete</name>
    <dbReference type="NCBI Taxonomy" id="156406"/>
    <lineage>
        <taxon>Bacteria</taxon>
        <taxon>Pseudomonadati</taxon>
        <taxon>Spirochaetota</taxon>
        <taxon>Spirochaetia</taxon>
        <taxon>Spirochaetales</taxon>
        <taxon>environmental samples</taxon>
    </lineage>
</organism>
<proteinExistence type="predicted"/>
<dbReference type="EMBL" id="FWDO01000003">
    <property type="protein sequence ID" value="SLM17372.1"/>
    <property type="molecule type" value="Genomic_DNA"/>
</dbReference>
<dbReference type="Gene3D" id="1.20.120.450">
    <property type="entry name" value="dinb family like domain"/>
    <property type="match status" value="1"/>
</dbReference>
<reference evidence="1" key="1">
    <citation type="submission" date="2017-02" db="EMBL/GenBank/DDBJ databases">
        <authorList>
            <person name="Regsiter A."/>
            <person name="William W."/>
        </authorList>
    </citation>
    <scope>NUCLEOTIDE SEQUENCE</scope>
    <source>
        <strain evidence="1">BdmA 4</strain>
    </source>
</reference>
<dbReference type="SUPFAM" id="SSF109854">
    <property type="entry name" value="DinB/YfiT-like putative metalloenzymes"/>
    <property type="match status" value="1"/>
</dbReference>
<accession>A0A3P3XM79</accession>
<name>A0A3P3XM79_9SPIR</name>